<keyword evidence="4" id="KW-1185">Reference proteome</keyword>
<reference evidence="3 4" key="1">
    <citation type="journal article" date="2023" name="G3 (Bethesda)">
        <title>A chromosome-length genome assembly and annotation of blackberry (Rubus argutus, cv. 'Hillquist').</title>
        <authorList>
            <person name="Bruna T."/>
            <person name="Aryal R."/>
            <person name="Dudchenko O."/>
            <person name="Sargent D.J."/>
            <person name="Mead D."/>
            <person name="Buti M."/>
            <person name="Cavallini A."/>
            <person name="Hytonen T."/>
            <person name="Andres J."/>
            <person name="Pham M."/>
            <person name="Weisz D."/>
            <person name="Mascagni F."/>
            <person name="Usai G."/>
            <person name="Natali L."/>
            <person name="Bassil N."/>
            <person name="Fernandez G.E."/>
            <person name="Lomsadze A."/>
            <person name="Armour M."/>
            <person name="Olukolu B."/>
            <person name="Poorten T."/>
            <person name="Britton C."/>
            <person name="Davik J."/>
            <person name="Ashrafi H."/>
            <person name="Aiden E.L."/>
            <person name="Borodovsky M."/>
            <person name="Worthington M."/>
        </authorList>
    </citation>
    <scope>NUCLEOTIDE SEQUENCE [LARGE SCALE GENOMIC DNA]</scope>
    <source>
        <strain evidence="3">PI 553951</strain>
    </source>
</reference>
<comment type="similarity">
    <text evidence="1">Belongs to the RRN3 family.</text>
</comment>
<dbReference type="EMBL" id="JBEDUW010000001">
    <property type="protein sequence ID" value="KAK9948214.1"/>
    <property type="molecule type" value="Genomic_DNA"/>
</dbReference>
<sequence length="628" mass="70861">MGVELREDLEMEDGVYSEYDLALHVKDVLLSVSSGDVVSVDNYRELVGRLYPRERHSPDEVAKLVASLKGLSGAASYIDSSVHVGLLSPLFAMSLWNYGPDVMDALIELIISLAASSGKYLDLCLAMLTRHFETPSNFLEKLKLPYGLTKKDQVLTRVHSALKDIADLVPLSPARIVTIVSDRLELYRKMKGTTAHALVIYVENMLKLEGSALGEFVRVSMLTKVVELLLHLDVEMGSWDKVLQDHGIFQMELEDVDDFTEDFLNDGTEQLREVTTNDITLKSFAEKLDSLMVLTFEHLESCEGGGRLSEVFQTLLETFGNKVLTTCKSKFVQFVMFYACALDPVNCGEEFATNLVEIFVYDANLTCLRMRAVAYLASYLSRAMFMSATIVAQTLKRLVGWCFDYVKTKKGGINPESDKLFYSACQAIMYLLCFRMRSMMDDPQSKSLLAGLPLESILRTEISPLKACVPSIVKEFLWQANAAGLFMAEEFDFDDGLESEYSLAWGGKEELHKLFPFDPCLLKKSDRFIRPNFVYWSMVHRTYDEDKEDSSDEDVDEAFAVDNVENVMDYEILQCLEEQQFGFDEVDNALNKMSITPKDSLHNRFGGAINKPVRMPSRIRPSTSPESL</sequence>
<organism evidence="3 4">
    <name type="scientific">Rubus argutus</name>
    <name type="common">Southern blackberry</name>
    <dbReference type="NCBI Taxonomy" id="59490"/>
    <lineage>
        <taxon>Eukaryota</taxon>
        <taxon>Viridiplantae</taxon>
        <taxon>Streptophyta</taxon>
        <taxon>Embryophyta</taxon>
        <taxon>Tracheophyta</taxon>
        <taxon>Spermatophyta</taxon>
        <taxon>Magnoliopsida</taxon>
        <taxon>eudicotyledons</taxon>
        <taxon>Gunneridae</taxon>
        <taxon>Pentapetalae</taxon>
        <taxon>rosids</taxon>
        <taxon>fabids</taxon>
        <taxon>Rosales</taxon>
        <taxon>Rosaceae</taxon>
        <taxon>Rosoideae</taxon>
        <taxon>Rosoideae incertae sedis</taxon>
        <taxon>Rubus</taxon>
    </lineage>
</organism>
<dbReference type="GO" id="GO:0005634">
    <property type="term" value="C:nucleus"/>
    <property type="evidence" value="ECO:0007669"/>
    <property type="project" value="TreeGrafter"/>
</dbReference>
<dbReference type="PANTHER" id="PTHR12790:SF0">
    <property type="entry name" value="RNA POLYMERASE I-SPECIFIC TRANSCRIPTION INITIATION FACTOR RRN3-RELATED"/>
    <property type="match status" value="1"/>
</dbReference>
<dbReference type="GO" id="GO:0001042">
    <property type="term" value="F:RNA polymerase I core binding"/>
    <property type="evidence" value="ECO:0007669"/>
    <property type="project" value="TreeGrafter"/>
</dbReference>
<comment type="caution">
    <text evidence="3">The sequence shown here is derived from an EMBL/GenBank/DDBJ whole genome shotgun (WGS) entry which is preliminary data.</text>
</comment>
<proteinExistence type="inferred from homology"/>
<dbReference type="AlphaFoldDB" id="A0AAW1YGD3"/>
<accession>A0AAW1YGD3</accession>
<evidence type="ECO:0000313" key="4">
    <source>
        <dbReference type="Proteomes" id="UP001457282"/>
    </source>
</evidence>
<protein>
    <recommendedName>
        <fullName evidence="5">RNA polymerase I-specific transcription initiation factor RRN3</fullName>
    </recommendedName>
</protein>
<evidence type="ECO:0000256" key="1">
    <source>
        <dbReference type="ARBA" id="ARBA00010098"/>
    </source>
</evidence>
<dbReference type="GO" id="GO:0001181">
    <property type="term" value="F:RNA polymerase I general transcription initiation factor activity"/>
    <property type="evidence" value="ECO:0007669"/>
    <property type="project" value="InterPro"/>
</dbReference>
<gene>
    <name evidence="3" type="ORF">M0R45_003800</name>
</gene>
<evidence type="ECO:0000313" key="3">
    <source>
        <dbReference type="EMBL" id="KAK9948214.1"/>
    </source>
</evidence>
<dbReference type="Pfam" id="PF05327">
    <property type="entry name" value="RRN3"/>
    <property type="match status" value="1"/>
</dbReference>
<evidence type="ECO:0000256" key="2">
    <source>
        <dbReference type="SAM" id="MobiDB-lite"/>
    </source>
</evidence>
<dbReference type="InterPro" id="IPR007991">
    <property type="entry name" value="RNA_pol_I_trans_ini_fac_RRN3"/>
</dbReference>
<dbReference type="GO" id="GO:0006361">
    <property type="term" value="P:transcription initiation at RNA polymerase I promoter"/>
    <property type="evidence" value="ECO:0007669"/>
    <property type="project" value="InterPro"/>
</dbReference>
<feature type="region of interest" description="Disordered" evidence="2">
    <location>
        <begin position="605"/>
        <end position="628"/>
    </location>
</feature>
<dbReference type="Proteomes" id="UP001457282">
    <property type="component" value="Unassembled WGS sequence"/>
</dbReference>
<dbReference type="PANTHER" id="PTHR12790">
    <property type="entry name" value="TRANSCRIPTION INITIATION FACTOR IA RRN3"/>
    <property type="match status" value="1"/>
</dbReference>
<evidence type="ECO:0008006" key="5">
    <source>
        <dbReference type="Google" id="ProtNLM"/>
    </source>
</evidence>
<name>A0AAW1YGD3_RUBAR</name>